<proteinExistence type="predicted"/>
<dbReference type="EMBL" id="JBEPAZ010000019">
    <property type="protein sequence ID" value="MER6430510.1"/>
    <property type="molecule type" value="Genomic_DNA"/>
</dbReference>
<organism evidence="2 3">
    <name type="scientific">Streptomyces sp. 900105245</name>
    <dbReference type="NCBI Taxonomy" id="3154379"/>
    <lineage>
        <taxon>Bacteria</taxon>
        <taxon>Bacillati</taxon>
        <taxon>Actinomycetota</taxon>
        <taxon>Actinomycetes</taxon>
        <taxon>Kitasatosporales</taxon>
        <taxon>Streptomycetaceae</taxon>
        <taxon>Streptomyces</taxon>
    </lineage>
</organism>
<gene>
    <name evidence="2" type="ORF">ABT272_22630</name>
</gene>
<feature type="compositionally biased region" description="Basic residues" evidence="1">
    <location>
        <begin position="14"/>
        <end position="26"/>
    </location>
</feature>
<evidence type="ECO:0000313" key="2">
    <source>
        <dbReference type="EMBL" id="MER6430510.1"/>
    </source>
</evidence>
<comment type="caution">
    <text evidence="2">The sequence shown here is derived from an EMBL/GenBank/DDBJ whole genome shotgun (WGS) entry which is preliminary data.</text>
</comment>
<protein>
    <submittedName>
        <fullName evidence="2">Uncharacterized protein</fullName>
    </submittedName>
</protein>
<reference evidence="2 3" key="1">
    <citation type="submission" date="2024-06" db="EMBL/GenBank/DDBJ databases">
        <title>The Natural Products Discovery Center: Release of the First 8490 Sequenced Strains for Exploring Actinobacteria Biosynthetic Diversity.</title>
        <authorList>
            <person name="Kalkreuter E."/>
            <person name="Kautsar S.A."/>
            <person name="Yang D."/>
            <person name="Bader C.D."/>
            <person name="Teijaro C.N."/>
            <person name="Fluegel L."/>
            <person name="Davis C.M."/>
            <person name="Simpson J.R."/>
            <person name="Lauterbach L."/>
            <person name="Steele A.D."/>
            <person name="Gui C."/>
            <person name="Meng S."/>
            <person name="Li G."/>
            <person name="Viehrig K."/>
            <person name="Ye F."/>
            <person name="Su P."/>
            <person name="Kiefer A.F."/>
            <person name="Nichols A."/>
            <person name="Cepeda A.J."/>
            <person name="Yan W."/>
            <person name="Fan B."/>
            <person name="Jiang Y."/>
            <person name="Adhikari A."/>
            <person name="Zheng C.-J."/>
            <person name="Schuster L."/>
            <person name="Cowan T.M."/>
            <person name="Smanski M.J."/>
            <person name="Chevrette M.G."/>
            <person name="De Carvalho L.P.S."/>
            <person name="Shen B."/>
        </authorList>
    </citation>
    <scope>NUCLEOTIDE SEQUENCE [LARGE SCALE GENOMIC DNA]</scope>
    <source>
        <strain evidence="2 3">NPDC001166</strain>
    </source>
</reference>
<accession>A0ABV1U9X6</accession>
<dbReference type="RefSeq" id="WP_073896130.1">
    <property type="nucleotide sequence ID" value="NZ_JBEOZW010000017.1"/>
</dbReference>
<name>A0ABV1U9X6_9ACTN</name>
<feature type="region of interest" description="Disordered" evidence="1">
    <location>
        <begin position="1"/>
        <end position="26"/>
    </location>
</feature>
<dbReference type="Proteomes" id="UP001470023">
    <property type="component" value="Unassembled WGS sequence"/>
</dbReference>
<evidence type="ECO:0000256" key="1">
    <source>
        <dbReference type="SAM" id="MobiDB-lite"/>
    </source>
</evidence>
<keyword evidence="3" id="KW-1185">Reference proteome</keyword>
<sequence length="67" mass="7011">MPAAVPEPCSSGTRRARTHSGGRRHVGTVAPAASVLADIDAADGGRLAPRARQGTPVALARRRLWAW</sequence>
<evidence type="ECO:0000313" key="3">
    <source>
        <dbReference type="Proteomes" id="UP001470023"/>
    </source>
</evidence>